<feature type="binding site" evidence="9">
    <location>
        <position position="22"/>
    </location>
    <ligand>
        <name>ATP</name>
        <dbReference type="ChEBI" id="CHEBI:30616"/>
    </ligand>
</feature>
<evidence type="ECO:0000256" key="3">
    <source>
        <dbReference type="ARBA" id="ARBA00022695"/>
    </source>
</evidence>
<dbReference type="STRING" id="76731.RD2015_4182"/>
<dbReference type="InterPro" id="IPR014729">
    <property type="entry name" value="Rossmann-like_a/b/a_fold"/>
</dbReference>
<feature type="site" description="Transition state stabilizer" evidence="9">
    <location>
        <position position="22"/>
    </location>
</feature>
<evidence type="ECO:0000256" key="9">
    <source>
        <dbReference type="HAMAP-Rule" id="MF_00151"/>
    </source>
</evidence>
<feature type="binding site" evidence="9">
    <location>
        <begin position="93"/>
        <end position="95"/>
    </location>
    <ligand>
        <name>ATP</name>
        <dbReference type="ChEBI" id="CHEBI:30616"/>
    </ligand>
</feature>
<keyword evidence="11" id="KW-1185">Reference proteome</keyword>
<evidence type="ECO:0000256" key="8">
    <source>
        <dbReference type="ARBA" id="ARBA00029346"/>
    </source>
</evidence>
<keyword evidence="2 9" id="KW-0808">Transferase</keyword>
<dbReference type="HAMAP" id="MF_00151">
    <property type="entry name" value="PPAT_bact"/>
    <property type="match status" value="1"/>
</dbReference>
<reference evidence="10 11" key="1">
    <citation type="submission" date="2015-12" db="EMBL/GenBank/DDBJ databases">
        <title>Complete genome of Roseateles depolymerans KCTC 42856.</title>
        <authorList>
            <person name="Kim K.M."/>
        </authorList>
    </citation>
    <scope>NUCLEOTIDE SEQUENCE [LARGE SCALE GENOMIC DNA]</scope>
    <source>
        <strain evidence="10 11">KCTC 42856</strain>
    </source>
</reference>
<keyword evidence="6 9" id="KW-0460">Magnesium</keyword>
<proteinExistence type="inferred from homology"/>
<feature type="binding site" evidence="9">
    <location>
        <begin position="14"/>
        <end position="15"/>
    </location>
    <ligand>
        <name>ATP</name>
        <dbReference type="ChEBI" id="CHEBI:30616"/>
    </ligand>
</feature>
<dbReference type="PANTHER" id="PTHR21342">
    <property type="entry name" value="PHOSPHOPANTETHEINE ADENYLYLTRANSFERASE"/>
    <property type="match status" value="1"/>
</dbReference>
<dbReference type="NCBIfam" id="TIGR00125">
    <property type="entry name" value="cyt_tran_rel"/>
    <property type="match status" value="1"/>
</dbReference>
<comment type="catalytic activity">
    <reaction evidence="8 9">
        <text>(R)-4'-phosphopantetheine + ATP + H(+) = 3'-dephospho-CoA + diphosphate</text>
        <dbReference type="Rhea" id="RHEA:19801"/>
        <dbReference type="ChEBI" id="CHEBI:15378"/>
        <dbReference type="ChEBI" id="CHEBI:30616"/>
        <dbReference type="ChEBI" id="CHEBI:33019"/>
        <dbReference type="ChEBI" id="CHEBI:57328"/>
        <dbReference type="ChEBI" id="CHEBI:61723"/>
        <dbReference type="EC" id="2.7.7.3"/>
    </reaction>
</comment>
<keyword evidence="1 9" id="KW-0963">Cytoplasm</keyword>
<accession>A0A0U3LU94</accession>
<comment type="cofactor">
    <cofactor evidence="9">
        <name>Mg(2+)</name>
        <dbReference type="ChEBI" id="CHEBI:18420"/>
    </cofactor>
</comment>
<dbReference type="PATRIC" id="fig|76731.3.peg.4284"/>
<dbReference type="EMBL" id="CP013729">
    <property type="protein sequence ID" value="ALV08631.1"/>
    <property type="molecule type" value="Genomic_DNA"/>
</dbReference>
<dbReference type="Gene3D" id="3.40.50.620">
    <property type="entry name" value="HUPs"/>
    <property type="match status" value="1"/>
</dbReference>
<evidence type="ECO:0000256" key="4">
    <source>
        <dbReference type="ARBA" id="ARBA00022741"/>
    </source>
</evidence>
<dbReference type="KEGG" id="rdp:RD2015_4182"/>
<dbReference type="Pfam" id="PF01467">
    <property type="entry name" value="CTP_transf_like"/>
    <property type="match status" value="1"/>
</dbReference>
<feature type="binding site" evidence="9">
    <location>
        <position position="14"/>
    </location>
    <ligand>
        <name>substrate</name>
    </ligand>
</feature>
<feature type="binding site" evidence="9">
    <location>
        <position position="78"/>
    </location>
    <ligand>
        <name>substrate</name>
    </ligand>
</feature>
<dbReference type="NCBIfam" id="TIGR01510">
    <property type="entry name" value="coaD_prev_kdtB"/>
    <property type="match status" value="1"/>
</dbReference>
<dbReference type="GO" id="GO:0015937">
    <property type="term" value="P:coenzyme A biosynthetic process"/>
    <property type="evidence" value="ECO:0007669"/>
    <property type="project" value="UniProtKB-UniRule"/>
</dbReference>
<dbReference type="CDD" id="cd02163">
    <property type="entry name" value="PPAT"/>
    <property type="match status" value="1"/>
</dbReference>
<keyword evidence="4 9" id="KW-0547">Nucleotide-binding</keyword>
<comment type="subunit">
    <text evidence="9">Homohexamer.</text>
</comment>
<comment type="subcellular location">
    <subcellularLocation>
        <location evidence="9">Cytoplasm</location>
    </subcellularLocation>
</comment>
<dbReference type="EC" id="2.7.7.3" evidence="9"/>
<gene>
    <name evidence="9" type="primary">coaD</name>
    <name evidence="10" type="ORF">RD2015_4182</name>
</gene>
<evidence type="ECO:0000313" key="10">
    <source>
        <dbReference type="EMBL" id="ALV08631.1"/>
    </source>
</evidence>
<dbReference type="GO" id="GO:0004595">
    <property type="term" value="F:pantetheine-phosphate adenylyltransferase activity"/>
    <property type="evidence" value="ECO:0007669"/>
    <property type="project" value="UniProtKB-UniRule"/>
</dbReference>
<evidence type="ECO:0000256" key="6">
    <source>
        <dbReference type="ARBA" id="ARBA00022842"/>
    </source>
</evidence>
<keyword evidence="5 9" id="KW-0067">ATP-binding</keyword>
<dbReference type="InterPro" id="IPR001980">
    <property type="entry name" value="PPAT"/>
</dbReference>
<sequence length="169" mass="18968">MTSQTLLTAIYPGTFDPLTLGHEDLVRRASRLFERLVLAVAAGHHKRTMFSIEERLAMAREVVAPYPNVEVVAFEGLLRNFVLEKGGKVVVRGLRAVSDFEYEFQMAGMNRQLMPDVETVFLTPSDQYQFISSTFVREISTLGGDVSKFVSPLVRARLDERLARGSGKE</sequence>
<dbReference type="RefSeq" id="WP_232309843.1">
    <property type="nucleotide sequence ID" value="NZ_CP013729.1"/>
</dbReference>
<evidence type="ECO:0000256" key="2">
    <source>
        <dbReference type="ARBA" id="ARBA00022679"/>
    </source>
</evidence>
<dbReference type="PANTHER" id="PTHR21342:SF1">
    <property type="entry name" value="PHOSPHOPANTETHEINE ADENYLYLTRANSFERASE"/>
    <property type="match status" value="1"/>
</dbReference>
<evidence type="ECO:0000313" key="11">
    <source>
        <dbReference type="Proteomes" id="UP000060699"/>
    </source>
</evidence>
<protein>
    <recommendedName>
        <fullName evidence="9">Phosphopantetheine adenylyltransferase</fullName>
        <ecNumber evidence="9">2.7.7.3</ecNumber>
    </recommendedName>
    <alternativeName>
        <fullName evidence="9">Dephospho-CoA pyrophosphorylase</fullName>
    </alternativeName>
    <alternativeName>
        <fullName evidence="9">Pantetheine-phosphate adenylyltransferase</fullName>
        <shortName evidence="9">PPAT</shortName>
    </alternativeName>
</protein>
<organism evidence="10 11">
    <name type="scientific">Roseateles depolymerans</name>
    <dbReference type="NCBI Taxonomy" id="76731"/>
    <lineage>
        <taxon>Bacteria</taxon>
        <taxon>Pseudomonadati</taxon>
        <taxon>Pseudomonadota</taxon>
        <taxon>Betaproteobacteria</taxon>
        <taxon>Burkholderiales</taxon>
        <taxon>Sphaerotilaceae</taxon>
        <taxon>Roseateles</taxon>
    </lineage>
</organism>
<dbReference type="Proteomes" id="UP000060699">
    <property type="component" value="Chromosome"/>
</dbReference>
<dbReference type="GO" id="GO:0005737">
    <property type="term" value="C:cytoplasm"/>
    <property type="evidence" value="ECO:0007669"/>
    <property type="project" value="UniProtKB-SubCell"/>
</dbReference>
<evidence type="ECO:0000256" key="5">
    <source>
        <dbReference type="ARBA" id="ARBA00022840"/>
    </source>
</evidence>
<evidence type="ECO:0000256" key="1">
    <source>
        <dbReference type="ARBA" id="ARBA00022490"/>
    </source>
</evidence>
<dbReference type="InterPro" id="IPR004821">
    <property type="entry name" value="Cyt_trans-like"/>
</dbReference>
<dbReference type="AlphaFoldDB" id="A0A0U3LU94"/>
<feature type="binding site" evidence="9">
    <location>
        <position position="46"/>
    </location>
    <ligand>
        <name>substrate</name>
    </ligand>
</feature>
<feature type="binding site" evidence="9">
    <location>
        <begin position="128"/>
        <end position="134"/>
    </location>
    <ligand>
        <name>ATP</name>
        <dbReference type="ChEBI" id="CHEBI:30616"/>
    </ligand>
</feature>
<name>A0A0U3LU94_9BURK</name>
<evidence type="ECO:0000256" key="7">
    <source>
        <dbReference type="ARBA" id="ARBA00022993"/>
    </source>
</evidence>
<dbReference type="PRINTS" id="PR01020">
    <property type="entry name" value="LPSBIOSNTHSS"/>
</dbReference>
<dbReference type="UniPathway" id="UPA00241">
    <property type="reaction ID" value="UER00355"/>
</dbReference>
<feature type="binding site" evidence="9">
    <location>
        <position position="92"/>
    </location>
    <ligand>
        <name>substrate</name>
    </ligand>
</feature>
<keyword evidence="7 9" id="KW-0173">Coenzyme A biosynthesis</keyword>
<feature type="binding site" evidence="9">
    <location>
        <position position="103"/>
    </location>
    <ligand>
        <name>ATP</name>
        <dbReference type="ChEBI" id="CHEBI:30616"/>
    </ligand>
</feature>
<keyword evidence="3 9" id="KW-0548">Nucleotidyltransferase</keyword>
<comment type="similarity">
    <text evidence="9">Belongs to the bacterial CoaD family.</text>
</comment>
<dbReference type="GO" id="GO:0005524">
    <property type="term" value="F:ATP binding"/>
    <property type="evidence" value="ECO:0007669"/>
    <property type="project" value="UniProtKB-KW"/>
</dbReference>
<dbReference type="SUPFAM" id="SSF52374">
    <property type="entry name" value="Nucleotidylyl transferase"/>
    <property type="match status" value="1"/>
</dbReference>
<comment type="pathway">
    <text evidence="9">Cofactor biosynthesis; coenzyme A biosynthesis; CoA from (R)-pantothenate: step 4/5.</text>
</comment>
<comment type="function">
    <text evidence="9">Reversibly transfers an adenylyl group from ATP to 4'-phosphopantetheine, yielding dephospho-CoA (dPCoA) and pyrophosphate.</text>
</comment>